<dbReference type="InterPro" id="IPR029016">
    <property type="entry name" value="GAF-like_dom_sf"/>
</dbReference>
<sequence length="238" mass="26298">MNTPTREKQLVDAFTTLADTLVVGYDVVDLLQSLVEDCRDILDVEAAGILLADATGRLEVVASTSEASNLVEILQVDAQAGPCWEAFTTGEIVRLPDLDAEPERWQRFRDEAHARGFRGVFAIPLRLRDDIIGTLNLLRVQTGDMSERDIRAARALGDVATIGILHERSHQDSAVVRRQLQSALDSRIAIEQAKGFIAYQNGVSPDQAFQLILAFARSHKIRLSEVATRLIEHTITLS</sequence>
<dbReference type="InterPro" id="IPR003018">
    <property type="entry name" value="GAF"/>
</dbReference>
<dbReference type="SMART" id="SM01012">
    <property type="entry name" value="ANTAR"/>
    <property type="match status" value="1"/>
</dbReference>
<evidence type="ECO:0000256" key="3">
    <source>
        <dbReference type="ARBA" id="ARBA00023015"/>
    </source>
</evidence>
<dbReference type="SUPFAM" id="SSF52172">
    <property type="entry name" value="CheY-like"/>
    <property type="match status" value="1"/>
</dbReference>
<keyword evidence="2" id="KW-0418">Kinase</keyword>
<dbReference type="SUPFAM" id="SSF55781">
    <property type="entry name" value="GAF domain-like"/>
    <property type="match status" value="1"/>
</dbReference>
<dbReference type="PROSITE" id="PS50921">
    <property type="entry name" value="ANTAR"/>
    <property type="match status" value="1"/>
</dbReference>
<protein>
    <submittedName>
        <fullName evidence="6">GAF and ANTAR domain-containing protein</fullName>
    </submittedName>
</protein>
<dbReference type="Gene3D" id="3.30.450.40">
    <property type="match status" value="1"/>
</dbReference>
<gene>
    <name evidence="6" type="ORF">GCM10025780_29970</name>
</gene>
<dbReference type="Pfam" id="PF13185">
    <property type="entry name" value="GAF_2"/>
    <property type="match status" value="1"/>
</dbReference>
<evidence type="ECO:0000259" key="5">
    <source>
        <dbReference type="PROSITE" id="PS50921"/>
    </source>
</evidence>
<proteinExistence type="predicted"/>
<dbReference type="InterPro" id="IPR005561">
    <property type="entry name" value="ANTAR"/>
</dbReference>
<dbReference type="SMART" id="SM00065">
    <property type="entry name" value="GAF"/>
    <property type="match status" value="1"/>
</dbReference>
<dbReference type="InterPro" id="IPR012074">
    <property type="entry name" value="GAF_ANTAR"/>
</dbReference>
<dbReference type="InterPro" id="IPR036388">
    <property type="entry name" value="WH-like_DNA-bd_sf"/>
</dbReference>
<keyword evidence="3" id="KW-0805">Transcription regulation</keyword>
<dbReference type="Pfam" id="PF03861">
    <property type="entry name" value="ANTAR"/>
    <property type="match status" value="1"/>
</dbReference>
<accession>A0ABP8W632</accession>
<dbReference type="PIRSF" id="PIRSF036625">
    <property type="entry name" value="GAF_ANTAR"/>
    <property type="match status" value="1"/>
</dbReference>
<keyword evidence="7" id="KW-1185">Reference proteome</keyword>
<evidence type="ECO:0000256" key="2">
    <source>
        <dbReference type="ARBA" id="ARBA00022777"/>
    </source>
</evidence>
<reference evidence="7" key="1">
    <citation type="journal article" date="2019" name="Int. J. Syst. Evol. Microbiol.">
        <title>The Global Catalogue of Microorganisms (GCM) 10K type strain sequencing project: providing services to taxonomists for standard genome sequencing and annotation.</title>
        <authorList>
            <consortium name="The Broad Institute Genomics Platform"/>
            <consortium name="The Broad Institute Genome Sequencing Center for Infectious Disease"/>
            <person name="Wu L."/>
            <person name="Ma J."/>
        </authorList>
    </citation>
    <scope>NUCLEOTIDE SEQUENCE [LARGE SCALE GENOMIC DNA]</scope>
    <source>
        <strain evidence="7">JCM 18956</strain>
    </source>
</reference>
<keyword evidence="4" id="KW-0804">Transcription</keyword>
<dbReference type="Proteomes" id="UP001501295">
    <property type="component" value="Unassembled WGS sequence"/>
</dbReference>
<dbReference type="EMBL" id="BAABLM010000007">
    <property type="protein sequence ID" value="GAA4682481.1"/>
    <property type="molecule type" value="Genomic_DNA"/>
</dbReference>
<name>A0ABP8W632_9MICO</name>
<organism evidence="6 7">
    <name type="scientific">Frondihabitans cladoniiphilus</name>
    <dbReference type="NCBI Taxonomy" id="715785"/>
    <lineage>
        <taxon>Bacteria</taxon>
        <taxon>Bacillati</taxon>
        <taxon>Actinomycetota</taxon>
        <taxon>Actinomycetes</taxon>
        <taxon>Micrococcales</taxon>
        <taxon>Microbacteriaceae</taxon>
        <taxon>Frondihabitans</taxon>
    </lineage>
</organism>
<feature type="domain" description="ANTAR" evidence="5">
    <location>
        <begin position="170"/>
        <end position="231"/>
    </location>
</feature>
<keyword evidence="1" id="KW-0808">Transferase</keyword>
<evidence type="ECO:0000256" key="4">
    <source>
        <dbReference type="ARBA" id="ARBA00023163"/>
    </source>
</evidence>
<evidence type="ECO:0000313" key="7">
    <source>
        <dbReference type="Proteomes" id="UP001501295"/>
    </source>
</evidence>
<dbReference type="RefSeq" id="WP_345376726.1">
    <property type="nucleotide sequence ID" value="NZ_BAABLM010000007.1"/>
</dbReference>
<comment type="caution">
    <text evidence="6">The sequence shown here is derived from an EMBL/GenBank/DDBJ whole genome shotgun (WGS) entry which is preliminary data.</text>
</comment>
<evidence type="ECO:0000256" key="1">
    <source>
        <dbReference type="ARBA" id="ARBA00022679"/>
    </source>
</evidence>
<dbReference type="InterPro" id="IPR011006">
    <property type="entry name" value="CheY-like_superfamily"/>
</dbReference>
<evidence type="ECO:0000313" key="6">
    <source>
        <dbReference type="EMBL" id="GAA4682481.1"/>
    </source>
</evidence>
<dbReference type="Gene3D" id="1.10.10.10">
    <property type="entry name" value="Winged helix-like DNA-binding domain superfamily/Winged helix DNA-binding domain"/>
    <property type="match status" value="1"/>
</dbReference>